<sequence>MRLRTGEAIRMRHEVMARQRRRGEMAYGSTSILAQFIERANLNGARAKHHALEGCFPGFSLYPVHLQFWLVLLFPACSCPGPHMVADCSRDNRPRRGASV</sequence>
<protein>
    <submittedName>
        <fullName evidence="1">Uncharacterized protein</fullName>
    </submittedName>
</protein>
<evidence type="ECO:0000313" key="1">
    <source>
        <dbReference type="EMBL" id="PTB39483.1"/>
    </source>
</evidence>
<gene>
    <name evidence="1" type="ORF">M441DRAFT_438693</name>
</gene>
<accession>A0A2T3Z3V4</accession>
<keyword evidence="2" id="KW-1185">Reference proteome</keyword>
<dbReference type="AlphaFoldDB" id="A0A2T3Z3V4"/>
<dbReference type="EMBL" id="KZ679264">
    <property type="protein sequence ID" value="PTB39483.1"/>
    <property type="molecule type" value="Genomic_DNA"/>
</dbReference>
<dbReference type="Proteomes" id="UP000240493">
    <property type="component" value="Unassembled WGS sequence"/>
</dbReference>
<reference evidence="1 2" key="1">
    <citation type="submission" date="2016-07" db="EMBL/GenBank/DDBJ databases">
        <title>Multiple horizontal gene transfer events from other fungi enriched the ability of initially mycotrophic Trichoderma (Ascomycota) to feed on dead plant biomass.</title>
        <authorList>
            <consortium name="DOE Joint Genome Institute"/>
            <person name="Aerts A."/>
            <person name="Atanasova L."/>
            <person name="Chenthamara K."/>
            <person name="Zhang J."/>
            <person name="Grujic M."/>
            <person name="Henrissat B."/>
            <person name="Kuo A."/>
            <person name="Salamov A."/>
            <person name="Lipzen A."/>
            <person name="Labutti K."/>
            <person name="Barry K."/>
            <person name="Miao Y."/>
            <person name="Rahimi M.J."/>
            <person name="Shen Q."/>
            <person name="Grigoriev I.V."/>
            <person name="Kubicek C.P."/>
            <person name="Druzhinina I.S."/>
        </authorList>
    </citation>
    <scope>NUCLEOTIDE SEQUENCE [LARGE SCALE GENOMIC DNA]</scope>
    <source>
        <strain evidence="1 2">CBS 433.97</strain>
    </source>
</reference>
<evidence type="ECO:0000313" key="2">
    <source>
        <dbReference type="Proteomes" id="UP000240493"/>
    </source>
</evidence>
<name>A0A2T3Z3V4_TRIA4</name>
<organism evidence="1 2">
    <name type="scientific">Trichoderma asperellum (strain ATCC 204424 / CBS 433.97 / NBRC 101777)</name>
    <dbReference type="NCBI Taxonomy" id="1042311"/>
    <lineage>
        <taxon>Eukaryota</taxon>
        <taxon>Fungi</taxon>
        <taxon>Dikarya</taxon>
        <taxon>Ascomycota</taxon>
        <taxon>Pezizomycotina</taxon>
        <taxon>Sordariomycetes</taxon>
        <taxon>Hypocreomycetidae</taxon>
        <taxon>Hypocreales</taxon>
        <taxon>Hypocreaceae</taxon>
        <taxon>Trichoderma</taxon>
    </lineage>
</organism>
<proteinExistence type="predicted"/>